<organism evidence="2 3">
    <name type="scientific">Aspergillus glaucus CBS 516.65</name>
    <dbReference type="NCBI Taxonomy" id="1160497"/>
    <lineage>
        <taxon>Eukaryota</taxon>
        <taxon>Fungi</taxon>
        <taxon>Dikarya</taxon>
        <taxon>Ascomycota</taxon>
        <taxon>Pezizomycotina</taxon>
        <taxon>Eurotiomycetes</taxon>
        <taxon>Eurotiomycetidae</taxon>
        <taxon>Eurotiales</taxon>
        <taxon>Aspergillaceae</taxon>
        <taxon>Aspergillus</taxon>
        <taxon>Aspergillus subgen. Aspergillus</taxon>
    </lineage>
</organism>
<keyword evidence="1" id="KW-1133">Transmembrane helix</keyword>
<evidence type="ECO:0000313" key="3">
    <source>
        <dbReference type="Proteomes" id="UP000184300"/>
    </source>
</evidence>
<dbReference type="AlphaFoldDB" id="A0A1L9VJD8"/>
<name>A0A1L9VJD8_ASPGL</name>
<evidence type="ECO:0000313" key="2">
    <source>
        <dbReference type="EMBL" id="OJJ83985.1"/>
    </source>
</evidence>
<dbReference type="Proteomes" id="UP000184300">
    <property type="component" value="Unassembled WGS sequence"/>
</dbReference>
<dbReference type="VEuPathDB" id="FungiDB:ASPGLDRAFT_47698"/>
<gene>
    <name evidence="2" type="ORF">ASPGLDRAFT_47698</name>
</gene>
<dbReference type="EMBL" id="KV878898">
    <property type="protein sequence ID" value="OJJ83985.1"/>
    <property type="molecule type" value="Genomic_DNA"/>
</dbReference>
<evidence type="ECO:0000256" key="1">
    <source>
        <dbReference type="SAM" id="Phobius"/>
    </source>
</evidence>
<sequence>MDPISHTNSLNTLKSIKLSLLPSHHIQLTFYNRLMASLSSHISIIMVMVFVRQQRMGMILLRGGNSLQNSLVFDKGHFLEERSDLHSNYVAYFLLIHLLSWIH</sequence>
<dbReference type="GeneID" id="34462994"/>
<protein>
    <submittedName>
        <fullName evidence="2">Uncharacterized protein</fullName>
    </submittedName>
</protein>
<accession>A0A1L9VJD8</accession>
<keyword evidence="1" id="KW-0472">Membrane</keyword>
<keyword evidence="3" id="KW-1185">Reference proteome</keyword>
<feature type="transmembrane region" description="Helical" evidence="1">
    <location>
        <begin position="30"/>
        <end position="51"/>
    </location>
</feature>
<keyword evidence="1" id="KW-0812">Transmembrane</keyword>
<reference evidence="3" key="1">
    <citation type="journal article" date="2017" name="Genome Biol.">
        <title>Comparative genomics reveals high biological diversity and specific adaptations in the industrially and medically important fungal genus Aspergillus.</title>
        <authorList>
            <person name="de Vries R.P."/>
            <person name="Riley R."/>
            <person name="Wiebenga A."/>
            <person name="Aguilar-Osorio G."/>
            <person name="Amillis S."/>
            <person name="Uchima C.A."/>
            <person name="Anderluh G."/>
            <person name="Asadollahi M."/>
            <person name="Askin M."/>
            <person name="Barry K."/>
            <person name="Battaglia E."/>
            <person name="Bayram O."/>
            <person name="Benocci T."/>
            <person name="Braus-Stromeyer S.A."/>
            <person name="Caldana C."/>
            <person name="Canovas D."/>
            <person name="Cerqueira G.C."/>
            <person name="Chen F."/>
            <person name="Chen W."/>
            <person name="Choi C."/>
            <person name="Clum A."/>
            <person name="Dos Santos R.A."/>
            <person name="Damasio A.R."/>
            <person name="Diallinas G."/>
            <person name="Emri T."/>
            <person name="Fekete E."/>
            <person name="Flipphi M."/>
            <person name="Freyberg S."/>
            <person name="Gallo A."/>
            <person name="Gournas C."/>
            <person name="Habgood R."/>
            <person name="Hainaut M."/>
            <person name="Harispe M.L."/>
            <person name="Henrissat B."/>
            <person name="Hilden K.S."/>
            <person name="Hope R."/>
            <person name="Hossain A."/>
            <person name="Karabika E."/>
            <person name="Karaffa L."/>
            <person name="Karanyi Z."/>
            <person name="Krasevec N."/>
            <person name="Kuo A."/>
            <person name="Kusch H."/>
            <person name="LaButti K."/>
            <person name="Lagendijk E.L."/>
            <person name="Lapidus A."/>
            <person name="Levasseur A."/>
            <person name="Lindquist E."/>
            <person name="Lipzen A."/>
            <person name="Logrieco A.F."/>
            <person name="MacCabe A."/>
            <person name="Maekelae M.R."/>
            <person name="Malavazi I."/>
            <person name="Melin P."/>
            <person name="Meyer V."/>
            <person name="Mielnichuk N."/>
            <person name="Miskei M."/>
            <person name="Molnar A.P."/>
            <person name="Mule G."/>
            <person name="Ngan C.Y."/>
            <person name="Orejas M."/>
            <person name="Orosz E."/>
            <person name="Ouedraogo J.P."/>
            <person name="Overkamp K.M."/>
            <person name="Park H.-S."/>
            <person name="Perrone G."/>
            <person name="Piumi F."/>
            <person name="Punt P.J."/>
            <person name="Ram A.F."/>
            <person name="Ramon A."/>
            <person name="Rauscher S."/>
            <person name="Record E."/>
            <person name="Riano-Pachon D.M."/>
            <person name="Robert V."/>
            <person name="Roehrig J."/>
            <person name="Ruller R."/>
            <person name="Salamov A."/>
            <person name="Salih N.S."/>
            <person name="Samson R.A."/>
            <person name="Sandor E."/>
            <person name="Sanguinetti M."/>
            <person name="Schuetze T."/>
            <person name="Sepcic K."/>
            <person name="Shelest E."/>
            <person name="Sherlock G."/>
            <person name="Sophianopoulou V."/>
            <person name="Squina F.M."/>
            <person name="Sun H."/>
            <person name="Susca A."/>
            <person name="Todd R.B."/>
            <person name="Tsang A."/>
            <person name="Unkles S.E."/>
            <person name="van de Wiele N."/>
            <person name="van Rossen-Uffink D."/>
            <person name="Oliveira J.V."/>
            <person name="Vesth T.C."/>
            <person name="Visser J."/>
            <person name="Yu J.-H."/>
            <person name="Zhou M."/>
            <person name="Andersen M.R."/>
            <person name="Archer D.B."/>
            <person name="Baker S.E."/>
            <person name="Benoit I."/>
            <person name="Brakhage A.A."/>
            <person name="Braus G.H."/>
            <person name="Fischer R."/>
            <person name="Frisvad J.C."/>
            <person name="Goldman G.H."/>
            <person name="Houbraken J."/>
            <person name="Oakley B."/>
            <person name="Pocsi I."/>
            <person name="Scazzocchio C."/>
            <person name="Seiboth B."/>
            <person name="vanKuyk P.A."/>
            <person name="Wortman J."/>
            <person name="Dyer P.S."/>
            <person name="Grigoriev I.V."/>
        </authorList>
    </citation>
    <scope>NUCLEOTIDE SEQUENCE [LARGE SCALE GENOMIC DNA]</scope>
    <source>
        <strain evidence="3">CBS 516.65</strain>
    </source>
</reference>
<dbReference type="RefSeq" id="XP_022400683.1">
    <property type="nucleotide sequence ID" value="XM_022546733.1"/>
</dbReference>
<proteinExistence type="predicted"/>